<name>A0AAP0LZ39_9ROSI</name>
<protein>
    <submittedName>
        <fullName evidence="1">Uncharacterized protein</fullName>
    </submittedName>
</protein>
<reference evidence="1 2" key="1">
    <citation type="submission" date="2024-05" db="EMBL/GenBank/DDBJ databases">
        <title>Haplotype-resolved chromosome-level genome assembly of Huyou (Citrus changshanensis).</title>
        <authorList>
            <person name="Miao C."/>
            <person name="Chen W."/>
            <person name="Wu Y."/>
            <person name="Wang L."/>
            <person name="Zhao S."/>
            <person name="Grierson D."/>
            <person name="Xu C."/>
            <person name="Chen K."/>
        </authorList>
    </citation>
    <scope>NUCLEOTIDE SEQUENCE [LARGE SCALE GENOMIC DNA]</scope>
    <source>
        <strain evidence="1">01-14</strain>
        <tissue evidence="1">Leaf</tissue>
    </source>
</reference>
<accession>A0AAP0LZ39</accession>
<evidence type="ECO:0000313" key="1">
    <source>
        <dbReference type="EMBL" id="KAK9186704.1"/>
    </source>
</evidence>
<proteinExistence type="predicted"/>
<sequence>MASIRLVTYYFLAKYGHKSTLYLSKRGTTLERSLGPSFDIPLGSFVTLSMLLSMPMCDRYFMQFLHHKIENARGISVLLQPSEAWHWPEDIQSLRTTIFTSGIGVRNFLNSFLVTMVDKIAERNGKKSCIGDKFE</sequence>
<comment type="caution">
    <text evidence="1">The sequence shown here is derived from an EMBL/GenBank/DDBJ whole genome shotgun (WGS) entry which is preliminary data.</text>
</comment>
<keyword evidence="2" id="KW-1185">Reference proteome</keyword>
<dbReference type="EMBL" id="JBCGBO010000007">
    <property type="protein sequence ID" value="KAK9186704.1"/>
    <property type="molecule type" value="Genomic_DNA"/>
</dbReference>
<dbReference type="Proteomes" id="UP001428341">
    <property type="component" value="Unassembled WGS sequence"/>
</dbReference>
<dbReference type="AlphaFoldDB" id="A0AAP0LZ39"/>
<evidence type="ECO:0000313" key="2">
    <source>
        <dbReference type="Proteomes" id="UP001428341"/>
    </source>
</evidence>
<gene>
    <name evidence="1" type="ORF">WN944_018092</name>
</gene>
<organism evidence="1 2">
    <name type="scientific">Citrus x changshan-huyou</name>
    <dbReference type="NCBI Taxonomy" id="2935761"/>
    <lineage>
        <taxon>Eukaryota</taxon>
        <taxon>Viridiplantae</taxon>
        <taxon>Streptophyta</taxon>
        <taxon>Embryophyta</taxon>
        <taxon>Tracheophyta</taxon>
        <taxon>Spermatophyta</taxon>
        <taxon>Magnoliopsida</taxon>
        <taxon>eudicotyledons</taxon>
        <taxon>Gunneridae</taxon>
        <taxon>Pentapetalae</taxon>
        <taxon>rosids</taxon>
        <taxon>malvids</taxon>
        <taxon>Sapindales</taxon>
        <taxon>Rutaceae</taxon>
        <taxon>Aurantioideae</taxon>
        <taxon>Citrus</taxon>
    </lineage>
</organism>